<dbReference type="GO" id="GO:0003824">
    <property type="term" value="F:catalytic activity"/>
    <property type="evidence" value="ECO:0007669"/>
    <property type="project" value="InterPro"/>
</dbReference>
<dbReference type="InterPro" id="IPR039556">
    <property type="entry name" value="ICL/PEPM"/>
</dbReference>
<name>A0A0A1SYF9_9HYPO</name>
<evidence type="ECO:0008006" key="3">
    <source>
        <dbReference type="Google" id="ProtNLM"/>
    </source>
</evidence>
<dbReference type="CDD" id="cd00377">
    <property type="entry name" value="ICL_PEPM"/>
    <property type="match status" value="1"/>
</dbReference>
<dbReference type="Pfam" id="PF13714">
    <property type="entry name" value="PEP_mutase"/>
    <property type="match status" value="1"/>
</dbReference>
<dbReference type="InterPro" id="IPR015813">
    <property type="entry name" value="Pyrv/PenolPyrv_kinase-like_dom"/>
</dbReference>
<dbReference type="AlphaFoldDB" id="A0A0A1SYF9"/>
<dbReference type="EMBL" id="CDHN01000003">
    <property type="protein sequence ID" value="CEJ89791.1"/>
    <property type="molecule type" value="Genomic_DNA"/>
</dbReference>
<gene>
    <name evidence="1" type="ORF">VHEMI05616</name>
</gene>
<evidence type="ECO:0000313" key="2">
    <source>
        <dbReference type="Proteomes" id="UP000039046"/>
    </source>
</evidence>
<dbReference type="InterPro" id="IPR040442">
    <property type="entry name" value="Pyrv_kinase-like_dom_sf"/>
</dbReference>
<dbReference type="HOGENOM" id="CLU_027389_2_0_1"/>
<proteinExistence type="predicted"/>
<keyword evidence="2" id="KW-1185">Reference proteome</keyword>
<dbReference type="Proteomes" id="UP000039046">
    <property type="component" value="Unassembled WGS sequence"/>
</dbReference>
<organism evidence="1 2">
    <name type="scientific">[Torrubiella] hemipterigena</name>
    <dbReference type="NCBI Taxonomy" id="1531966"/>
    <lineage>
        <taxon>Eukaryota</taxon>
        <taxon>Fungi</taxon>
        <taxon>Dikarya</taxon>
        <taxon>Ascomycota</taxon>
        <taxon>Pezizomycotina</taxon>
        <taxon>Sordariomycetes</taxon>
        <taxon>Hypocreomycetidae</taxon>
        <taxon>Hypocreales</taxon>
        <taxon>Clavicipitaceae</taxon>
        <taxon>Clavicipitaceae incertae sedis</taxon>
        <taxon>'Torrubiella' clade</taxon>
    </lineage>
</organism>
<evidence type="ECO:0000313" key="1">
    <source>
        <dbReference type="EMBL" id="CEJ89791.1"/>
    </source>
</evidence>
<protein>
    <recommendedName>
        <fullName evidence="3">Carboxyphosphonoenolpyruvate phosphonomutase-like protein</fullName>
    </recommendedName>
</protein>
<reference evidence="1 2" key="1">
    <citation type="journal article" date="2015" name="Genome Announc.">
        <title>Draft Genome Sequence and Gene Annotation of the Entomopathogenic Fungus Verticillium hemipterigenum.</title>
        <authorList>
            <person name="Horn F."/>
            <person name="Habel A."/>
            <person name="Scharf D.H."/>
            <person name="Dworschak J."/>
            <person name="Brakhage A.A."/>
            <person name="Guthke R."/>
            <person name="Hertweck C."/>
            <person name="Linde J."/>
        </authorList>
    </citation>
    <scope>NUCLEOTIDE SEQUENCE [LARGE SCALE GENOMIC DNA]</scope>
</reference>
<sequence>MSAGSVRRTWLHGGLTIGRIRHVRESACMHLVQTATTQIHTIHTSSSRAAAFKMPTTNELAKKLKALHVPSKPLILPNIWDTASLYTLLSLNSAEAQPVKAVATASFAIAAARNLKDEDLSLEQNLETVRLIAPICAQAEIPLTTDLQDGYGDQIASVVTAAVQAGASGANIEDSIPSAGFGNGISGSLYDKDEQVKRLKIALQAASDADCPDFVLNARCDVFKLDETPGLTNNIRMAEAIDRGKAYLQAGATTVFYWAGGVRGLRTAEVERLVKELDGRVAVLLWRSSVGHSTEELAKIGVARISIGPSLYLFAMDSVKTAALRILQGGSIMA</sequence>
<dbReference type="OrthoDB" id="429143at2759"/>
<accession>A0A0A1SYF9</accession>
<dbReference type="Gene3D" id="3.20.20.60">
    <property type="entry name" value="Phosphoenolpyruvate-binding domains"/>
    <property type="match status" value="1"/>
</dbReference>
<dbReference type="SUPFAM" id="SSF51621">
    <property type="entry name" value="Phosphoenolpyruvate/pyruvate domain"/>
    <property type="match status" value="1"/>
</dbReference>
<dbReference type="PANTHER" id="PTHR42905:SF16">
    <property type="entry name" value="CARBOXYPHOSPHONOENOLPYRUVATE PHOSPHONOMUTASE-LIKE PROTEIN (AFU_ORTHOLOGUE AFUA_5G07230)"/>
    <property type="match status" value="1"/>
</dbReference>
<dbReference type="PANTHER" id="PTHR42905">
    <property type="entry name" value="PHOSPHOENOLPYRUVATE CARBOXYLASE"/>
    <property type="match status" value="1"/>
</dbReference>